<evidence type="ECO:0000313" key="5">
    <source>
        <dbReference type="EMBL" id="MBK9297205.1"/>
    </source>
</evidence>
<feature type="binding site" evidence="4">
    <location>
        <position position="148"/>
    </location>
    <ligand>
        <name>dCTP</name>
        <dbReference type="ChEBI" id="CHEBI:61481"/>
    </ligand>
</feature>
<dbReference type="GO" id="GO:0033973">
    <property type="term" value="F:dCTP deaminase (dUMP-forming) activity"/>
    <property type="evidence" value="ECO:0007669"/>
    <property type="project" value="UniProtKB-UniRule"/>
</dbReference>
<name>A0A936NC19_9ACTN</name>
<dbReference type="Gene3D" id="2.70.40.10">
    <property type="match status" value="1"/>
</dbReference>
<dbReference type="InterPro" id="IPR011962">
    <property type="entry name" value="dCTP_deaminase"/>
</dbReference>
<dbReference type="PANTHER" id="PTHR42680">
    <property type="entry name" value="DCTP DEAMINASE"/>
    <property type="match status" value="1"/>
</dbReference>
<feature type="binding site" evidence="4">
    <location>
        <begin position="101"/>
        <end position="106"/>
    </location>
    <ligand>
        <name>dCTP</name>
        <dbReference type="ChEBI" id="CHEBI:61481"/>
    </ligand>
</feature>
<evidence type="ECO:0000256" key="3">
    <source>
        <dbReference type="ARBA" id="ARBA00023080"/>
    </source>
</evidence>
<comment type="caution">
    <text evidence="5">The sequence shown here is derived from an EMBL/GenBank/DDBJ whole genome shotgun (WGS) entry which is preliminary data.</text>
</comment>
<keyword evidence="1 4" id="KW-0547">Nucleotide-binding</keyword>
<dbReference type="PANTHER" id="PTHR42680:SF3">
    <property type="entry name" value="DCTP DEAMINASE"/>
    <property type="match status" value="1"/>
</dbReference>
<dbReference type="CDD" id="cd07557">
    <property type="entry name" value="trimeric_dUTPase"/>
    <property type="match status" value="1"/>
</dbReference>
<dbReference type="InterPro" id="IPR036157">
    <property type="entry name" value="dUTPase-like_sf"/>
</dbReference>
<dbReference type="GO" id="GO:0008829">
    <property type="term" value="F:dCTP deaminase activity"/>
    <property type="evidence" value="ECO:0007669"/>
    <property type="project" value="InterPro"/>
</dbReference>
<dbReference type="SUPFAM" id="SSF51283">
    <property type="entry name" value="dUTPase-like"/>
    <property type="match status" value="1"/>
</dbReference>
<dbReference type="EC" id="3.5.4.30" evidence="4"/>
<accession>A0A936NC19</accession>
<feature type="binding site" evidence="4">
    <location>
        <position position="119"/>
    </location>
    <ligand>
        <name>dCTP</name>
        <dbReference type="ChEBI" id="CHEBI:61481"/>
    </ligand>
</feature>
<dbReference type="GO" id="GO:0006226">
    <property type="term" value="P:dUMP biosynthetic process"/>
    <property type="evidence" value="ECO:0007669"/>
    <property type="project" value="UniProtKB-UniRule"/>
</dbReference>
<sequence>MILADASIRALVESGVLVIDPYEPQHVQPASVDVRLGHQFRVMRNTRLTHIDPVTVDESLMESVEVPDGGQFVLHPGEFALGHTSETLALPDNIVGVVNGKSSLGRLGVQVHATAGFVDPGFEGVIVLELSNVATLPILLRPGMKVAQMVFQHLDRSAERPYGHPDLGSKYQGQRGAVSSRYAANYPGDTTAAP</sequence>
<evidence type="ECO:0000313" key="6">
    <source>
        <dbReference type="Proteomes" id="UP000727993"/>
    </source>
</evidence>
<feature type="binding site" evidence="4">
    <location>
        <position position="170"/>
    </location>
    <ligand>
        <name>dCTP</name>
        <dbReference type="ChEBI" id="CHEBI:61481"/>
    </ligand>
</feature>
<feature type="binding site" evidence="4">
    <location>
        <position position="162"/>
    </location>
    <ligand>
        <name>dCTP</name>
        <dbReference type="ChEBI" id="CHEBI:61481"/>
    </ligand>
</feature>
<comment type="catalytic activity">
    <reaction evidence="4">
        <text>dCTP + 2 H2O = dUMP + NH4(+) + diphosphate</text>
        <dbReference type="Rhea" id="RHEA:19205"/>
        <dbReference type="ChEBI" id="CHEBI:15377"/>
        <dbReference type="ChEBI" id="CHEBI:28938"/>
        <dbReference type="ChEBI" id="CHEBI:33019"/>
        <dbReference type="ChEBI" id="CHEBI:61481"/>
        <dbReference type="ChEBI" id="CHEBI:246422"/>
        <dbReference type="EC" id="3.5.4.30"/>
    </reaction>
</comment>
<dbReference type="FunFam" id="2.70.40.10:FF:000005">
    <property type="entry name" value="dCTP deaminase, dUMP-forming"/>
    <property type="match status" value="1"/>
</dbReference>
<organism evidence="5 6">
    <name type="scientific">Candidatus Neomicrothrix subdominans</name>
    <dbReference type="NCBI Taxonomy" id="2954438"/>
    <lineage>
        <taxon>Bacteria</taxon>
        <taxon>Bacillati</taxon>
        <taxon>Actinomycetota</taxon>
        <taxon>Acidimicrobiia</taxon>
        <taxon>Acidimicrobiales</taxon>
        <taxon>Microthrixaceae</taxon>
        <taxon>Candidatus Neomicrothrix</taxon>
    </lineage>
</organism>
<feature type="active site" description="Proton donor/acceptor" evidence="4">
    <location>
        <position position="129"/>
    </location>
</feature>
<comment type="subunit">
    <text evidence="4">Homotrimer.</text>
</comment>
<feature type="binding site" evidence="4">
    <location>
        <begin position="127"/>
        <end position="129"/>
    </location>
    <ligand>
        <name>dCTP</name>
        <dbReference type="ChEBI" id="CHEBI:61481"/>
    </ligand>
</feature>
<dbReference type="Proteomes" id="UP000727993">
    <property type="component" value="Unassembled WGS sequence"/>
</dbReference>
<reference evidence="5 6" key="1">
    <citation type="submission" date="2020-10" db="EMBL/GenBank/DDBJ databases">
        <title>Connecting structure to function with the recovery of over 1000 high-quality activated sludge metagenome-assembled genomes encoding full-length rRNA genes using long-read sequencing.</title>
        <authorList>
            <person name="Singleton C.M."/>
            <person name="Petriglieri F."/>
            <person name="Kristensen J.M."/>
            <person name="Kirkegaard R.H."/>
            <person name="Michaelsen T.Y."/>
            <person name="Andersen M.H."/>
            <person name="Karst S.M."/>
            <person name="Dueholm M.S."/>
            <person name="Nielsen P.H."/>
            <person name="Albertsen M."/>
        </authorList>
    </citation>
    <scope>NUCLEOTIDE SEQUENCE [LARGE SCALE GENOMIC DNA]</scope>
    <source>
        <strain evidence="5">Lyne_18-Q3-R50-59_MAXAC.006</strain>
    </source>
</reference>
<proteinExistence type="inferred from homology"/>
<keyword evidence="3 4" id="KW-0546">Nucleotide metabolism</keyword>
<dbReference type="GO" id="GO:0015949">
    <property type="term" value="P:nucleobase-containing small molecule interconversion"/>
    <property type="evidence" value="ECO:0007669"/>
    <property type="project" value="TreeGrafter"/>
</dbReference>
<dbReference type="GO" id="GO:0000166">
    <property type="term" value="F:nucleotide binding"/>
    <property type="evidence" value="ECO:0007669"/>
    <property type="project" value="UniProtKB-KW"/>
</dbReference>
<gene>
    <name evidence="4" type="primary">dcd</name>
    <name evidence="5" type="ORF">IPN02_10335</name>
</gene>
<dbReference type="HAMAP" id="MF_00146">
    <property type="entry name" value="dCTP_deaminase"/>
    <property type="match status" value="1"/>
</dbReference>
<protein>
    <recommendedName>
        <fullName evidence="4">dCTP deaminase, dUMP-forming</fullName>
        <ecNumber evidence="4">3.5.4.30</ecNumber>
    </recommendedName>
    <alternativeName>
        <fullName evidence="4">Bifunctional dCTP deaminase:dUTPase</fullName>
    </alternativeName>
    <alternativeName>
        <fullName evidence="4">DCD-DUT</fullName>
    </alternativeName>
</protein>
<comment type="similarity">
    <text evidence="4">Belongs to the dCTP deaminase family.</text>
</comment>
<dbReference type="NCBIfam" id="TIGR02274">
    <property type="entry name" value="dCTP_deam"/>
    <property type="match status" value="1"/>
</dbReference>
<feature type="site" description="Important for bifunctional activity" evidence="4">
    <location>
        <begin position="116"/>
        <end position="117"/>
    </location>
</feature>
<feature type="binding site" evidence="4">
    <location>
        <position position="174"/>
    </location>
    <ligand>
        <name>dCTP</name>
        <dbReference type="ChEBI" id="CHEBI:61481"/>
    </ligand>
</feature>
<evidence type="ECO:0000256" key="1">
    <source>
        <dbReference type="ARBA" id="ARBA00022741"/>
    </source>
</evidence>
<dbReference type="GO" id="GO:0006229">
    <property type="term" value="P:dUTP biosynthetic process"/>
    <property type="evidence" value="ECO:0007669"/>
    <property type="project" value="InterPro"/>
</dbReference>
<keyword evidence="2 4" id="KW-0378">Hydrolase</keyword>
<comment type="function">
    <text evidence="4">Bifunctional enzyme that catalyzes both the deamination of dCTP to dUTP and the hydrolysis of dUTP to dUMP without releasing the toxic dUTP intermediate.</text>
</comment>
<dbReference type="Pfam" id="PF22769">
    <property type="entry name" value="DCD"/>
    <property type="match status" value="1"/>
</dbReference>
<evidence type="ECO:0000256" key="2">
    <source>
        <dbReference type="ARBA" id="ARBA00022801"/>
    </source>
</evidence>
<dbReference type="AlphaFoldDB" id="A0A936NC19"/>
<dbReference type="InterPro" id="IPR033704">
    <property type="entry name" value="dUTPase_trimeric"/>
</dbReference>
<dbReference type="EMBL" id="JADJZA010000007">
    <property type="protein sequence ID" value="MBK9297205.1"/>
    <property type="molecule type" value="Genomic_DNA"/>
</dbReference>
<comment type="pathway">
    <text evidence="4">Pyrimidine metabolism; dUMP biosynthesis; dUMP from dCTP: step 1/1.</text>
</comment>
<evidence type="ECO:0000256" key="4">
    <source>
        <dbReference type="HAMAP-Rule" id="MF_00146"/>
    </source>
</evidence>